<sequence length="64" mass="7664">MTETQGAWRRQTFIPITRRRFESEAEAEPVYADLVRSWAAERRTVPGRPDWEWNALVNGFRWPD</sequence>
<evidence type="ECO:0000313" key="2">
    <source>
        <dbReference type="Proteomes" id="UP000271554"/>
    </source>
</evidence>
<reference evidence="1 2" key="1">
    <citation type="submission" date="2018-10" db="EMBL/GenBank/DDBJ databases">
        <title>Relationship between Morphology and Antimicrobial Activity in Streptomyces.</title>
        <authorList>
            <person name="Kang H.J."/>
            <person name="Kim S.B."/>
        </authorList>
    </citation>
    <scope>NUCLEOTIDE SEQUENCE [LARGE SCALE GENOMIC DNA]</scope>
    <source>
        <strain evidence="1 2">BH38</strain>
    </source>
</reference>
<protein>
    <submittedName>
        <fullName evidence="1">Uncharacterized protein</fullName>
    </submittedName>
</protein>
<dbReference type="AlphaFoldDB" id="A0A387HMV7"/>
<dbReference type="RefSeq" id="WP_120722781.1">
    <property type="nucleotide sequence ID" value="NZ_CP032698.1"/>
</dbReference>
<proteinExistence type="predicted"/>
<keyword evidence="2" id="KW-1185">Reference proteome</keyword>
<evidence type="ECO:0000313" key="1">
    <source>
        <dbReference type="EMBL" id="AYG82150.1"/>
    </source>
</evidence>
<gene>
    <name evidence="1" type="ORF">DWB77_04320</name>
</gene>
<dbReference type="EMBL" id="CP032698">
    <property type="protein sequence ID" value="AYG82150.1"/>
    <property type="molecule type" value="Genomic_DNA"/>
</dbReference>
<accession>A0A387HMV7</accession>
<dbReference type="Proteomes" id="UP000271554">
    <property type="component" value="Chromosome"/>
</dbReference>
<organism evidence="1 2">
    <name type="scientific">Streptomyces hundungensis</name>
    <dbReference type="NCBI Taxonomy" id="1077946"/>
    <lineage>
        <taxon>Bacteria</taxon>
        <taxon>Bacillati</taxon>
        <taxon>Actinomycetota</taxon>
        <taxon>Actinomycetes</taxon>
        <taxon>Kitasatosporales</taxon>
        <taxon>Streptomycetaceae</taxon>
        <taxon>Streptomyces</taxon>
    </lineage>
</organism>
<dbReference type="OrthoDB" id="4238817at2"/>
<dbReference type="KEGG" id="shun:DWB77_04320"/>
<name>A0A387HMV7_9ACTN</name>